<dbReference type="Proteomes" id="UP001058271">
    <property type="component" value="Chromosome"/>
</dbReference>
<evidence type="ECO:0000259" key="5">
    <source>
        <dbReference type="Pfam" id="PF01258"/>
    </source>
</evidence>
<dbReference type="Pfam" id="PF01258">
    <property type="entry name" value="zf-dskA_traR"/>
    <property type="match status" value="1"/>
</dbReference>
<dbReference type="EMBL" id="CP073721">
    <property type="protein sequence ID" value="UWZ34276.1"/>
    <property type="molecule type" value="Genomic_DNA"/>
</dbReference>
<dbReference type="PROSITE" id="PS51128">
    <property type="entry name" value="ZF_DKSA_2"/>
    <property type="match status" value="1"/>
</dbReference>
<evidence type="ECO:0000313" key="6">
    <source>
        <dbReference type="EMBL" id="UWZ34276.1"/>
    </source>
</evidence>
<dbReference type="RefSeq" id="WP_260723580.1">
    <property type="nucleotide sequence ID" value="NZ_BAAABS010000025.1"/>
</dbReference>
<sequence>MTELARARVPEVGAPPAGIPRSATASLRELLERQFQDYTEQLIGLTVPGRLPDSDVHHPDTVRTLMRTARQGIADTTEALRRMSEGGYGRCGRCDREIPLVRLRAAPSARWCEPCQQHHASVRHGHEPGPAGC</sequence>
<keyword evidence="1" id="KW-0479">Metal-binding</keyword>
<gene>
    <name evidence="6" type="ORF">Drose_23900</name>
</gene>
<feature type="domain" description="Zinc finger DksA/TraR C4-type" evidence="5">
    <location>
        <begin position="86"/>
        <end position="117"/>
    </location>
</feature>
<dbReference type="SUPFAM" id="SSF57716">
    <property type="entry name" value="Glucocorticoid receptor-like (DNA-binding domain)"/>
    <property type="match status" value="1"/>
</dbReference>
<dbReference type="PANTHER" id="PTHR33823:SF4">
    <property type="entry name" value="GENERAL STRESS PROTEIN 16O"/>
    <property type="match status" value="1"/>
</dbReference>
<feature type="zinc finger region" description="dksA C4-type" evidence="4">
    <location>
        <begin position="91"/>
        <end position="115"/>
    </location>
</feature>
<name>A0ABY5YY09_9ACTN</name>
<dbReference type="PANTHER" id="PTHR33823">
    <property type="entry name" value="RNA POLYMERASE-BINDING TRANSCRIPTION FACTOR DKSA-RELATED"/>
    <property type="match status" value="1"/>
</dbReference>
<accession>A0ABY5YY09</accession>
<evidence type="ECO:0000256" key="2">
    <source>
        <dbReference type="ARBA" id="ARBA00022771"/>
    </source>
</evidence>
<evidence type="ECO:0000256" key="4">
    <source>
        <dbReference type="PROSITE-ProRule" id="PRU00510"/>
    </source>
</evidence>
<protein>
    <submittedName>
        <fullName evidence="6">TraR/DksA C4-type zinc finger protein</fullName>
    </submittedName>
</protein>
<organism evidence="6 7">
    <name type="scientific">Dactylosporangium roseum</name>
    <dbReference type="NCBI Taxonomy" id="47989"/>
    <lineage>
        <taxon>Bacteria</taxon>
        <taxon>Bacillati</taxon>
        <taxon>Actinomycetota</taxon>
        <taxon>Actinomycetes</taxon>
        <taxon>Micromonosporales</taxon>
        <taxon>Micromonosporaceae</taxon>
        <taxon>Dactylosporangium</taxon>
    </lineage>
</organism>
<dbReference type="Gene3D" id="1.20.120.910">
    <property type="entry name" value="DksA, coiled-coil domain"/>
    <property type="match status" value="1"/>
</dbReference>
<reference evidence="6" key="1">
    <citation type="submission" date="2021-04" db="EMBL/GenBank/DDBJ databases">
        <title>Biosynthetic gene clusters of Dactylosporangioum roseum.</title>
        <authorList>
            <person name="Hartkoorn R.C."/>
            <person name="Beaudoing E."/>
            <person name="Hot D."/>
            <person name="Moureu S."/>
        </authorList>
    </citation>
    <scope>NUCLEOTIDE SEQUENCE</scope>
    <source>
        <strain evidence="6">NRRL B-16295</strain>
    </source>
</reference>
<dbReference type="InterPro" id="IPR000962">
    <property type="entry name" value="Znf_DskA_TraR"/>
</dbReference>
<keyword evidence="2" id="KW-0863">Zinc-finger</keyword>
<proteinExistence type="predicted"/>
<evidence type="ECO:0000313" key="7">
    <source>
        <dbReference type="Proteomes" id="UP001058271"/>
    </source>
</evidence>
<keyword evidence="3" id="KW-0862">Zinc</keyword>
<evidence type="ECO:0000256" key="3">
    <source>
        <dbReference type="ARBA" id="ARBA00022833"/>
    </source>
</evidence>
<evidence type="ECO:0000256" key="1">
    <source>
        <dbReference type="ARBA" id="ARBA00022723"/>
    </source>
</evidence>
<keyword evidence="7" id="KW-1185">Reference proteome</keyword>